<dbReference type="GO" id="GO:0051536">
    <property type="term" value="F:iron-sulfur cluster binding"/>
    <property type="evidence" value="ECO:0007669"/>
    <property type="project" value="UniProtKB-KW"/>
</dbReference>
<protein>
    <submittedName>
        <fullName evidence="5">4Fe-4S dicluster domain-containing protein</fullName>
    </submittedName>
</protein>
<sequence>MIKINEKTDCCGCTACANSCPVQCIEIQQDEEGFLYPNVNEIKCINCGTCENVCPVKKDTPSGDIIDAYVVQDIRKNIRESSSSGGGFTAIAEFIISNNGTVYGAAFDENYSVHHVGVRTFEELSRFRGSKYVQSTMDSVYLQIQNKLSIGEWVLFSGTPCQVSGLKSYLKKEWDKLITVDIACHGVPSPKLWEKYKEWWRKYKKCNFIKVEFRSKKYGYSGSTMRLMFENGSEYSREPLLQFYKNTMFAGLSMRPSCHKCHFKSKKRVSDFTIFDCWDVNEFCPEMDDDRGTTALIIQSEKGKRLISIISKNWKMKSVNPEKLICNDGDMITTSASANPLRNQFFVDLDAMTIPELNKKYFPLTIKKKLTQIFKPLFYRMGILKKIKRIAK</sequence>
<dbReference type="Gene3D" id="3.30.70.20">
    <property type="match status" value="1"/>
</dbReference>
<gene>
    <name evidence="5" type="ORF">FYJ45_00685</name>
</gene>
<dbReference type="Pfam" id="PF12838">
    <property type="entry name" value="Fer4_7"/>
    <property type="match status" value="1"/>
</dbReference>
<dbReference type="SUPFAM" id="SSF54862">
    <property type="entry name" value="4Fe-4S ferredoxins"/>
    <property type="match status" value="1"/>
</dbReference>
<dbReference type="PANTHER" id="PTHR43193">
    <property type="match status" value="1"/>
</dbReference>
<feature type="domain" description="4Fe-4S ferredoxin-type" evidence="4">
    <location>
        <begin position="35"/>
        <end position="64"/>
    </location>
</feature>
<name>A0A6N7VXE6_9FIRM</name>
<reference evidence="5 6" key="1">
    <citation type="submission" date="2019-08" db="EMBL/GenBank/DDBJ databases">
        <title>In-depth cultivation of the pig gut microbiome towards novel bacterial diversity and tailored functional studies.</title>
        <authorList>
            <person name="Wylensek D."/>
            <person name="Hitch T.C.A."/>
            <person name="Clavel T."/>
        </authorList>
    </citation>
    <scope>NUCLEOTIDE SEQUENCE [LARGE SCALE GENOMIC DNA]</scope>
    <source>
        <strain evidence="5 6">WCA-389-WT-23B</strain>
    </source>
</reference>
<keyword evidence="6" id="KW-1185">Reference proteome</keyword>
<dbReference type="InterPro" id="IPR017896">
    <property type="entry name" value="4Fe4S_Fe-S-bd"/>
</dbReference>
<keyword evidence="1" id="KW-0479">Metal-binding</keyword>
<proteinExistence type="predicted"/>
<dbReference type="Pfam" id="PF04432">
    <property type="entry name" value="FrhB_FdhB_C"/>
    <property type="match status" value="1"/>
</dbReference>
<evidence type="ECO:0000259" key="4">
    <source>
        <dbReference type="PROSITE" id="PS51379"/>
    </source>
</evidence>
<dbReference type="PROSITE" id="PS00198">
    <property type="entry name" value="4FE4S_FER_1"/>
    <property type="match status" value="1"/>
</dbReference>
<dbReference type="EMBL" id="VUMI01000001">
    <property type="protein sequence ID" value="MSS86922.1"/>
    <property type="molecule type" value="Genomic_DNA"/>
</dbReference>
<comment type="caution">
    <text evidence="5">The sequence shown here is derived from an EMBL/GenBank/DDBJ whole genome shotgun (WGS) entry which is preliminary data.</text>
</comment>
<dbReference type="RefSeq" id="WP_154463004.1">
    <property type="nucleotide sequence ID" value="NZ_VUMI01000001.1"/>
</dbReference>
<dbReference type="AlphaFoldDB" id="A0A6N7VXE6"/>
<dbReference type="GeneID" id="86051600"/>
<evidence type="ECO:0000256" key="2">
    <source>
        <dbReference type="ARBA" id="ARBA00023004"/>
    </source>
</evidence>
<dbReference type="InterPro" id="IPR007525">
    <property type="entry name" value="FrhB_FdhB_C"/>
</dbReference>
<accession>A0A6N7VXE6</accession>
<keyword evidence="3" id="KW-0411">Iron-sulfur</keyword>
<dbReference type="GO" id="GO:0046872">
    <property type="term" value="F:metal ion binding"/>
    <property type="evidence" value="ECO:0007669"/>
    <property type="project" value="UniProtKB-KW"/>
</dbReference>
<evidence type="ECO:0000313" key="6">
    <source>
        <dbReference type="Proteomes" id="UP000436047"/>
    </source>
</evidence>
<evidence type="ECO:0000256" key="3">
    <source>
        <dbReference type="ARBA" id="ARBA00023014"/>
    </source>
</evidence>
<dbReference type="Proteomes" id="UP000436047">
    <property type="component" value="Unassembled WGS sequence"/>
</dbReference>
<keyword evidence="2" id="KW-0408">Iron</keyword>
<evidence type="ECO:0000313" key="5">
    <source>
        <dbReference type="EMBL" id="MSS86922.1"/>
    </source>
</evidence>
<evidence type="ECO:0000256" key="1">
    <source>
        <dbReference type="ARBA" id="ARBA00022723"/>
    </source>
</evidence>
<dbReference type="PROSITE" id="PS51379">
    <property type="entry name" value="4FE4S_FER_2"/>
    <property type="match status" value="2"/>
</dbReference>
<organism evidence="5 6">
    <name type="scientific">Eisenbergiella porci</name>
    <dbReference type="NCBI Taxonomy" id="2652274"/>
    <lineage>
        <taxon>Bacteria</taxon>
        <taxon>Bacillati</taxon>
        <taxon>Bacillota</taxon>
        <taxon>Clostridia</taxon>
        <taxon>Lachnospirales</taxon>
        <taxon>Lachnospiraceae</taxon>
        <taxon>Eisenbergiella</taxon>
    </lineage>
</organism>
<dbReference type="InterPro" id="IPR017900">
    <property type="entry name" value="4Fe4S_Fe_S_CS"/>
</dbReference>
<dbReference type="PANTHER" id="PTHR43193:SF2">
    <property type="entry name" value="POLYFERREDOXIN PROTEIN FWDF"/>
    <property type="match status" value="1"/>
</dbReference>
<feature type="domain" description="4Fe-4S ferredoxin-type" evidence="4">
    <location>
        <begin position="1"/>
        <end position="30"/>
    </location>
</feature>
<dbReference type="InterPro" id="IPR052977">
    <property type="entry name" value="Polyferredoxin-like_ET"/>
</dbReference>